<name>A0ABW7YKV5_9ACTN</name>
<keyword evidence="1" id="KW-1133">Transmembrane helix</keyword>
<evidence type="ECO:0000256" key="1">
    <source>
        <dbReference type="SAM" id="Phobius"/>
    </source>
</evidence>
<dbReference type="Proteomes" id="UP001612741">
    <property type="component" value="Unassembled WGS sequence"/>
</dbReference>
<feature type="transmembrane region" description="Helical" evidence="1">
    <location>
        <begin position="59"/>
        <end position="83"/>
    </location>
</feature>
<organism evidence="2 3">
    <name type="scientific">Nonomuraea typhae</name>
    <dbReference type="NCBI Taxonomy" id="2603600"/>
    <lineage>
        <taxon>Bacteria</taxon>
        <taxon>Bacillati</taxon>
        <taxon>Actinomycetota</taxon>
        <taxon>Actinomycetes</taxon>
        <taxon>Streptosporangiales</taxon>
        <taxon>Streptosporangiaceae</taxon>
        <taxon>Nonomuraea</taxon>
    </lineage>
</organism>
<keyword evidence="1" id="KW-0472">Membrane</keyword>
<reference evidence="2 3" key="1">
    <citation type="submission" date="2024-10" db="EMBL/GenBank/DDBJ databases">
        <title>The Natural Products Discovery Center: Release of the First 8490 Sequenced Strains for Exploring Actinobacteria Biosynthetic Diversity.</title>
        <authorList>
            <person name="Kalkreuter E."/>
            <person name="Kautsar S.A."/>
            <person name="Yang D."/>
            <person name="Bader C.D."/>
            <person name="Teijaro C.N."/>
            <person name="Fluegel L."/>
            <person name="Davis C.M."/>
            <person name="Simpson J.R."/>
            <person name="Lauterbach L."/>
            <person name="Steele A.D."/>
            <person name="Gui C."/>
            <person name="Meng S."/>
            <person name="Li G."/>
            <person name="Viehrig K."/>
            <person name="Ye F."/>
            <person name="Su P."/>
            <person name="Kiefer A.F."/>
            <person name="Nichols A."/>
            <person name="Cepeda A.J."/>
            <person name="Yan W."/>
            <person name="Fan B."/>
            <person name="Jiang Y."/>
            <person name="Adhikari A."/>
            <person name="Zheng C.-J."/>
            <person name="Schuster L."/>
            <person name="Cowan T.M."/>
            <person name="Smanski M.J."/>
            <person name="Chevrette M.G."/>
            <person name="De Carvalho L.P.S."/>
            <person name="Shen B."/>
        </authorList>
    </citation>
    <scope>NUCLEOTIDE SEQUENCE [LARGE SCALE GENOMIC DNA]</scope>
    <source>
        <strain evidence="2 3">NPDC050545</strain>
    </source>
</reference>
<proteinExistence type="predicted"/>
<keyword evidence="3" id="KW-1185">Reference proteome</keyword>
<feature type="transmembrane region" description="Helical" evidence="1">
    <location>
        <begin position="28"/>
        <end position="47"/>
    </location>
</feature>
<sequence length="268" mass="28250">MLSTEISPFPGARVVTGLRVRARAARRVALIALSGSIALPAAVQMLAERAATREETRLLAVLALLVFLGSLPALVATQAVWGARMRTVRRRERELYAAASGPLARTLSRLGVAACWVVTLLLGVTVPRLFHESGLYGTAAALAGAVETLTLAGYAAGVFFAAWWARGALSALGRLARTGHSPGDPWDPDHSARLGKATQPFPAATPYRRRRTFLRATRAARSPAVLWGASALAVTALLGARAHLWEPDTGTVYALLATALVCGLVTGE</sequence>
<feature type="transmembrane region" description="Helical" evidence="1">
    <location>
        <begin position="224"/>
        <end position="244"/>
    </location>
</feature>
<feature type="transmembrane region" description="Helical" evidence="1">
    <location>
        <begin position="136"/>
        <end position="165"/>
    </location>
</feature>
<dbReference type="EMBL" id="JBITGY010000001">
    <property type="protein sequence ID" value="MFI6496525.1"/>
    <property type="molecule type" value="Genomic_DNA"/>
</dbReference>
<accession>A0ABW7YKV5</accession>
<keyword evidence="1" id="KW-0812">Transmembrane</keyword>
<evidence type="ECO:0000313" key="2">
    <source>
        <dbReference type="EMBL" id="MFI6496525.1"/>
    </source>
</evidence>
<evidence type="ECO:0000313" key="3">
    <source>
        <dbReference type="Proteomes" id="UP001612741"/>
    </source>
</evidence>
<protein>
    <submittedName>
        <fullName evidence="2">Uncharacterized protein</fullName>
    </submittedName>
</protein>
<dbReference type="RefSeq" id="WP_397078703.1">
    <property type="nucleotide sequence ID" value="NZ_JBITGY010000001.1"/>
</dbReference>
<gene>
    <name evidence="2" type="ORF">ACIBG2_04020</name>
</gene>
<feature type="transmembrane region" description="Helical" evidence="1">
    <location>
        <begin position="250"/>
        <end position="267"/>
    </location>
</feature>
<feature type="transmembrane region" description="Helical" evidence="1">
    <location>
        <begin position="110"/>
        <end position="130"/>
    </location>
</feature>
<comment type="caution">
    <text evidence="2">The sequence shown here is derived from an EMBL/GenBank/DDBJ whole genome shotgun (WGS) entry which is preliminary data.</text>
</comment>